<organism evidence="1 2">
    <name type="scientific">Cichorium intybus</name>
    <name type="common">Chicory</name>
    <dbReference type="NCBI Taxonomy" id="13427"/>
    <lineage>
        <taxon>Eukaryota</taxon>
        <taxon>Viridiplantae</taxon>
        <taxon>Streptophyta</taxon>
        <taxon>Embryophyta</taxon>
        <taxon>Tracheophyta</taxon>
        <taxon>Spermatophyta</taxon>
        <taxon>Magnoliopsida</taxon>
        <taxon>eudicotyledons</taxon>
        <taxon>Gunneridae</taxon>
        <taxon>Pentapetalae</taxon>
        <taxon>asterids</taxon>
        <taxon>campanulids</taxon>
        <taxon>Asterales</taxon>
        <taxon>Asteraceae</taxon>
        <taxon>Cichorioideae</taxon>
        <taxon>Cichorieae</taxon>
        <taxon>Cichoriinae</taxon>
        <taxon>Cichorium</taxon>
    </lineage>
</organism>
<protein>
    <submittedName>
        <fullName evidence="1">Uncharacterized protein</fullName>
    </submittedName>
</protein>
<dbReference type="Proteomes" id="UP001055811">
    <property type="component" value="Linkage Group LG03"/>
</dbReference>
<sequence>MGGRYDSNPSYRDESNPFADSRPSSLPREGVDYGDDSRVDIPLDSAADLRAKERNLKAKEAELNKREEVFLTFPSYVRSEEKRGNHSTRYSNMPRMEFCGSLDFLPKIRRTDGAMMFGVFFFTYTCHIIFCVFASIAPPMIFKGKSLTGILPAFDVLPANFLIGCLYFIGFGLFALESVISIWVLQEVFRYFRVSGKADEARSNARRTTQMIALGHA</sequence>
<gene>
    <name evidence="1" type="ORF">L2E82_15640</name>
</gene>
<keyword evidence="2" id="KW-1185">Reference proteome</keyword>
<evidence type="ECO:0000313" key="1">
    <source>
        <dbReference type="EMBL" id="KAI3765602.1"/>
    </source>
</evidence>
<reference evidence="2" key="1">
    <citation type="journal article" date="2022" name="Mol. Ecol. Resour.">
        <title>The genomes of chicory, endive, great burdock and yacon provide insights into Asteraceae palaeo-polyploidization history and plant inulin production.</title>
        <authorList>
            <person name="Fan W."/>
            <person name="Wang S."/>
            <person name="Wang H."/>
            <person name="Wang A."/>
            <person name="Jiang F."/>
            <person name="Liu H."/>
            <person name="Zhao H."/>
            <person name="Xu D."/>
            <person name="Zhang Y."/>
        </authorList>
    </citation>
    <scope>NUCLEOTIDE SEQUENCE [LARGE SCALE GENOMIC DNA]</scope>
    <source>
        <strain evidence="2">cv. Punajuju</strain>
    </source>
</reference>
<dbReference type="EMBL" id="CM042011">
    <property type="protein sequence ID" value="KAI3765602.1"/>
    <property type="molecule type" value="Genomic_DNA"/>
</dbReference>
<evidence type="ECO:0000313" key="2">
    <source>
        <dbReference type="Proteomes" id="UP001055811"/>
    </source>
</evidence>
<reference evidence="1 2" key="2">
    <citation type="journal article" date="2022" name="Mol. Ecol. Resour.">
        <title>The genomes of chicory, endive, great burdock and yacon provide insights into Asteraceae paleo-polyploidization history and plant inulin production.</title>
        <authorList>
            <person name="Fan W."/>
            <person name="Wang S."/>
            <person name="Wang H."/>
            <person name="Wang A."/>
            <person name="Jiang F."/>
            <person name="Liu H."/>
            <person name="Zhao H."/>
            <person name="Xu D."/>
            <person name="Zhang Y."/>
        </authorList>
    </citation>
    <scope>NUCLEOTIDE SEQUENCE [LARGE SCALE GENOMIC DNA]</scope>
    <source>
        <strain evidence="2">cv. Punajuju</strain>
        <tissue evidence="1">Leaves</tissue>
    </source>
</reference>
<proteinExistence type="predicted"/>
<accession>A0ACB9F3C0</accession>
<comment type="caution">
    <text evidence="1">The sequence shown here is derived from an EMBL/GenBank/DDBJ whole genome shotgun (WGS) entry which is preliminary data.</text>
</comment>
<name>A0ACB9F3C0_CICIN</name>